<dbReference type="InterPro" id="IPR009560">
    <property type="entry name" value="DUF1176"/>
</dbReference>
<dbReference type="AlphaFoldDB" id="A0A4S2D2G0"/>
<evidence type="ECO:0000313" key="3">
    <source>
        <dbReference type="Proteomes" id="UP000306631"/>
    </source>
</evidence>
<organism evidence="2 3">
    <name type="scientific">Stenotrophomonas maltophilia</name>
    <name type="common">Pseudomonas maltophilia</name>
    <name type="synonym">Xanthomonas maltophilia</name>
    <dbReference type="NCBI Taxonomy" id="40324"/>
    <lineage>
        <taxon>Bacteria</taxon>
        <taxon>Pseudomonadati</taxon>
        <taxon>Pseudomonadota</taxon>
        <taxon>Gammaproteobacteria</taxon>
        <taxon>Lysobacterales</taxon>
        <taxon>Lysobacteraceae</taxon>
        <taxon>Stenotrophomonas</taxon>
        <taxon>Stenotrophomonas maltophilia group</taxon>
    </lineage>
</organism>
<dbReference type="Pfam" id="PF06674">
    <property type="entry name" value="DUF1176"/>
    <property type="match status" value="1"/>
</dbReference>
<feature type="chain" id="PRO_5020243909" evidence="1">
    <location>
        <begin position="22"/>
        <end position="351"/>
    </location>
</feature>
<dbReference type="RefSeq" id="WP_136004014.1">
    <property type="nucleotide sequence ID" value="NZ_SRYW01000004.1"/>
</dbReference>
<accession>A0A4S2D2G0</accession>
<dbReference type="OrthoDB" id="6183301at2"/>
<gene>
    <name evidence="2" type="ORF">E5352_06365</name>
</gene>
<proteinExistence type="predicted"/>
<feature type="signal peptide" evidence="1">
    <location>
        <begin position="1"/>
        <end position="21"/>
    </location>
</feature>
<protein>
    <submittedName>
        <fullName evidence="2">DUF1176 domain-containing protein</fullName>
    </submittedName>
</protein>
<sequence>MRFLPTLLPLLLVSAPVPAQAAPQGGERFTHHDWTLACDNTRTCRAAGYQNDDEGGNAPVSVLLTRAAGPNQPVSAELMLGQYEETTFPARVTLQIKGVALGALAYNREDGSATLTAPQVAALLASLKRDSHIDVIGNDGRRWVLSDRGASAVLLKMDTVQGRLGTPGALMRRGTVAESSVLPPLPVPVMTLGKAFATRPADAALGRSPALRAALAAATSPDDCEALGPGEGLVAGEAPQDMTVTRLSATKLLVSVGCWRAAYNTGDGYWVINDRAPYAPVLVTTLGNDDDGRTITSASKGRGLGDCWYTATWSWDGARFVPTAESNTGLCRLVAAGGAWEMPTLVTRVQE</sequence>
<comment type="caution">
    <text evidence="2">The sequence shown here is derived from an EMBL/GenBank/DDBJ whole genome shotgun (WGS) entry which is preliminary data.</text>
</comment>
<name>A0A4S2D2G0_STEMA</name>
<dbReference type="EMBL" id="SRYW01000004">
    <property type="protein sequence ID" value="TGY35336.1"/>
    <property type="molecule type" value="Genomic_DNA"/>
</dbReference>
<dbReference type="Proteomes" id="UP000306631">
    <property type="component" value="Unassembled WGS sequence"/>
</dbReference>
<evidence type="ECO:0000256" key="1">
    <source>
        <dbReference type="SAM" id="SignalP"/>
    </source>
</evidence>
<keyword evidence="1" id="KW-0732">Signal</keyword>
<evidence type="ECO:0000313" key="2">
    <source>
        <dbReference type="EMBL" id="TGY35336.1"/>
    </source>
</evidence>
<reference evidence="2 3" key="1">
    <citation type="submission" date="2019-04" db="EMBL/GenBank/DDBJ databases">
        <title>Microbes associate with the intestines of laboratory mice.</title>
        <authorList>
            <person name="Navarre W."/>
            <person name="Wong E."/>
            <person name="Huang K."/>
            <person name="Tropini C."/>
            <person name="Ng K."/>
            <person name="Yu B."/>
        </authorList>
    </citation>
    <scope>NUCLEOTIDE SEQUENCE [LARGE SCALE GENOMIC DNA]</scope>
    <source>
        <strain evidence="2 3">NM62_B4-13</strain>
    </source>
</reference>